<evidence type="ECO:0000313" key="2">
    <source>
        <dbReference type="EMBL" id="AGH14134.1"/>
    </source>
</evidence>
<dbReference type="AlphaFoldDB" id="W5QT27"/>
<sequence length="440" mass="48445">MITKNISKYLALFFVGFGLAVTTACSNDDDPFFTASEDDAPRILNTDIPEGKGGEPGVLKNIDRTQNFTYEAIVTPVNYTTVSWLIDGEKVAEGLSIDVPVLAGDHIVKIVATTTKGLSTSRTCKLVVRPLAGDPELATDAKSRWLTIGTTKTIDCKNVTTVEKVFIGQQEASNVSYASGKITFDVPEMEEGEYMLSIQDESGTRYGCNWFTISKEEYKDPGIKETVLWEGSVDINWGDANVFISAEQMANVSVGATIRLVYEVPDAEYHALRITNQDWSKDIVPQVDGFENQPNPYEFTYTADHKAIADNNGMLITGFGYKLTKVIIVEGVAPAETTLWEGETNINWGDANVFISAEDMANVPVGATVSLTFDIIDAEYHAMRITNQDWSKDIVPQIDGFENQPNPYEFTYTADHKAIADANGMLITGFGYKLTKVTFK</sequence>
<feature type="chain" id="PRO_5004872013" evidence="1">
    <location>
        <begin position="21"/>
        <end position="440"/>
    </location>
</feature>
<proteinExistence type="predicted"/>
<dbReference type="PROSITE" id="PS51257">
    <property type="entry name" value="PROKAR_LIPOPROTEIN"/>
    <property type="match status" value="1"/>
</dbReference>
<protein>
    <submittedName>
        <fullName evidence="2">Uncharacterized protein</fullName>
    </submittedName>
</protein>
<dbReference type="EMBL" id="JX424628">
    <property type="protein sequence ID" value="AGH14134.1"/>
    <property type="molecule type" value="Genomic_DNA"/>
</dbReference>
<feature type="signal peptide" evidence="1">
    <location>
        <begin position="1"/>
        <end position="20"/>
    </location>
</feature>
<organism evidence="2">
    <name type="scientific">Prevotella sp. Sc00066</name>
    <dbReference type="NCBI Taxonomy" id="1231731"/>
    <lineage>
        <taxon>Bacteria</taxon>
        <taxon>Pseudomonadati</taxon>
        <taxon>Bacteroidota</taxon>
        <taxon>Bacteroidia</taxon>
        <taxon>Bacteroidales</taxon>
        <taxon>Prevotellaceae</taxon>
        <taxon>Prevotella</taxon>
    </lineage>
</organism>
<reference evidence="2" key="1">
    <citation type="journal article" date="2014" name="J. Ind. Microbiol. Biotechnol.">
        <title>Analysis of the bovine rumen microbiome reveals a diversity of Sus-like polysaccharide utilization loci from the bacterial phylum Bacteroidetes.</title>
        <authorList>
            <person name="Rosewarne C.P."/>
            <person name="Pope P.B."/>
            <person name="Cheung J.L."/>
            <person name="Morrison M."/>
        </authorList>
    </citation>
    <scope>NUCLEOTIDE SEQUENCE</scope>
    <source>
        <strain evidence="2">Sc00066</strain>
    </source>
</reference>
<evidence type="ECO:0000256" key="1">
    <source>
        <dbReference type="SAM" id="SignalP"/>
    </source>
</evidence>
<accession>W5QT27</accession>
<name>W5QT27_9BACT</name>
<keyword evidence="1" id="KW-0732">Signal</keyword>